<keyword evidence="5" id="KW-0834">Unfolded protein response</keyword>
<evidence type="ECO:0000313" key="9">
    <source>
        <dbReference type="EMBL" id="KAJ8302713.1"/>
    </source>
</evidence>
<sequence>MFLKKTKMDIANIPFTLVVRAPNQRVADQVVEVKPQWTVKELKQHLSNVYPSQPGELQQKLIYSGKLMQDDKLLTEILTQHTQKQAEIEDKLQYIVHLVCSPSVEPYKSDSKESVSSSSSSVSDIHSSTEGLRHRTHVSTSPVVTETNFVPDNPGPAQPALHHNPVMAAPPMGPEMMAYSPEQYMLMMQNYYHQMATHYMQYYQTGALPVHPTQMVHPNTQTVPPAHAAEQPANQNQPNAPRDGAAANENMVMNAQGGMVEDDDDEFGHRDWLDYLYTFSRFMILVTIVYFYSNFTRFLMVFAFFVVVYLYQTGWFVFRRREHTEPQQQQQQEEQQTEEHQVQQEPQNNTENVQDDNNSEESVESSQQPTQQQAEEPPKPSAIGTLWCFVSTFFTSLIPQQPEPVNLN</sequence>
<comment type="subcellular location">
    <subcellularLocation>
        <location evidence="1">Membrane</location>
    </subcellularLocation>
</comment>
<dbReference type="PANTHER" id="PTHR12943">
    <property type="entry name" value="HOMOCYSTEINE-RESPONSIVE ENDOPLASMIC RETICULUM-RESIDENT UNIQUITIN-LIKE DOMAIN HERPUD PROTEIN FAMILY MEMBER"/>
    <property type="match status" value="1"/>
</dbReference>
<accession>A0ABQ9EHH6</accession>
<organism evidence="9 10">
    <name type="scientific">Tegillarca granosa</name>
    <name type="common">Malaysian cockle</name>
    <name type="synonym">Anadara granosa</name>
    <dbReference type="NCBI Taxonomy" id="220873"/>
    <lineage>
        <taxon>Eukaryota</taxon>
        <taxon>Metazoa</taxon>
        <taxon>Spiralia</taxon>
        <taxon>Lophotrochozoa</taxon>
        <taxon>Mollusca</taxon>
        <taxon>Bivalvia</taxon>
        <taxon>Autobranchia</taxon>
        <taxon>Pteriomorphia</taxon>
        <taxon>Arcoida</taxon>
        <taxon>Arcoidea</taxon>
        <taxon>Arcidae</taxon>
        <taxon>Tegillarca</taxon>
    </lineage>
</organism>
<keyword evidence="2 7" id="KW-0812">Transmembrane</keyword>
<feature type="region of interest" description="Disordered" evidence="6">
    <location>
        <begin position="326"/>
        <end position="380"/>
    </location>
</feature>
<dbReference type="EMBL" id="JARBDR010000917">
    <property type="protein sequence ID" value="KAJ8302713.1"/>
    <property type="molecule type" value="Genomic_DNA"/>
</dbReference>
<comment type="caution">
    <text evidence="9">The sequence shown here is derived from an EMBL/GenBank/DDBJ whole genome shotgun (WGS) entry which is preliminary data.</text>
</comment>
<feature type="compositionally biased region" description="Low complexity" evidence="6">
    <location>
        <begin position="114"/>
        <end position="128"/>
    </location>
</feature>
<keyword evidence="4 7" id="KW-0472">Membrane</keyword>
<evidence type="ECO:0000256" key="3">
    <source>
        <dbReference type="ARBA" id="ARBA00022989"/>
    </source>
</evidence>
<dbReference type="SUPFAM" id="SSF54236">
    <property type="entry name" value="Ubiquitin-like"/>
    <property type="match status" value="1"/>
</dbReference>
<feature type="region of interest" description="Disordered" evidence="6">
    <location>
        <begin position="221"/>
        <end position="245"/>
    </location>
</feature>
<gene>
    <name evidence="9" type="ORF">KUTeg_019109</name>
</gene>
<feature type="compositionally biased region" description="Low complexity" evidence="6">
    <location>
        <begin position="364"/>
        <end position="375"/>
    </location>
</feature>
<name>A0ABQ9EHH6_TEGGR</name>
<feature type="region of interest" description="Disordered" evidence="6">
    <location>
        <begin position="106"/>
        <end position="142"/>
    </location>
</feature>
<feature type="transmembrane region" description="Helical" evidence="7">
    <location>
        <begin position="298"/>
        <end position="318"/>
    </location>
</feature>
<feature type="domain" description="Ubiquitin-like" evidence="8">
    <location>
        <begin position="15"/>
        <end position="76"/>
    </location>
</feature>
<evidence type="ECO:0000256" key="2">
    <source>
        <dbReference type="ARBA" id="ARBA00022692"/>
    </source>
</evidence>
<evidence type="ECO:0000313" key="10">
    <source>
        <dbReference type="Proteomes" id="UP001217089"/>
    </source>
</evidence>
<dbReference type="CDD" id="cd01790">
    <property type="entry name" value="Ubl_HERP"/>
    <property type="match status" value="1"/>
</dbReference>
<reference evidence="9 10" key="1">
    <citation type="submission" date="2022-12" db="EMBL/GenBank/DDBJ databases">
        <title>Chromosome-level genome of Tegillarca granosa.</title>
        <authorList>
            <person name="Kim J."/>
        </authorList>
    </citation>
    <scope>NUCLEOTIDE SEQUENCE [LARGE SCALE GENOMIC DNA]</scope>
    <source>
        <strain evidence="9">Teg-2019</strain>
        <tissue evidence="9">Adductor muscle</tissue>
    </source>
</reference>
<evidence type="ECO:0000256" key="7">
    <source>
        <dbReference type="SAM" id="Phobius"/>
    </source>
</evidence>
<dbReference type="Proteomes" id="UP001217089">
    <property type="component" value="Unassembled WGS sequence"/>
</dbReference>
<evidence type="ECO:0000256" key="5">
    <source>
        <dbReference type="ARBA" id="ARBA00023230"/>
    </source>
</evidence>
<evidence type="ECO:0000259" key="8">
    <source>
        <dbReference type="PROSITE" id="PS50053"/>
    </source>
</evidence>
<evidence type="ECO:0000256" key="1">
    <source>
        <dbReference type="ARBA" id="ARBA00004370"/>
    </source>
</evidence>
<keyword evidence="10" id="KW-1185">Reference proteome</keyword>
<dbReference type="SMART" id="SM00213">
    <property type="entry name" value="UBQ"/>
    <property type="match status" value="1"/>
</dbReference>
<dbReference type="InterPro" id="IPR000626">
    <property type="entry name" value="Ubiquitin-like_dom"/>
</dbReference>
<dbReference type="PROSITE" id="PS50053">
    <property type="entry name" value="UBIQUITIN_2"/>
    <property type="match status" value="1"/>
</dbReference>
<proteinExistence type="predicted"/>
<evidence type="ECO:0000256" key="4">
    <source>
        <dbReference type="ARBA" id="ARBA00023136"/>
    </source>
</evidence>
<evidence type="ECO:0000256" key="6">
    <source>
        <dbReference type="SAM" id="MobiDB-lite"/>
    </source>
</evidence>
<dbReference type="PANTHER" id="PTHR12943:SF27">
    <property type="entry name" value="HOMOCYSTEINE-INDUCED ENDOPLASMIC RETICULUM PROTEIN, ISOFORM A"/>
    <property type="match status" value="1"/>
</dbReference>
<dbReference type="InterPro" id="IPR039751">
    <property type="entry name" value="HERPUD1/2"/>
</dbReference>
<feature type="compositionally biased region" description="Acidic residues" evidence="6">
    <location>
        <begin position="353"/>
        <end position="363"/>
    </location>
</feature>
<dbReference type="Gene3D" id="3.10.20.90">
    <property type="entry name" value="Phosphatidylinositol 3-kinase Catalytic Subunit, Chain A, domain 1"/>
    <property type="match status" value="1"/>
</dbReference>
<protein>
    <recommendedName>
        <fullName evidence="8">Ubiquitin-like domain-containing protein</fullName>
    </recommendedName>
</protein>
<dbReference type="InterPro" id="IPR029071">
    <property type="entry name" value="Ubiquitin-like_domsf"/>
</dbReference>
<dbReference type="Pfam" id="PF00240">
    <property type="entry name" value="ubiquitin"/>
    <property type="match status" value="1"/>
</dbReference>
<keyword evidence="3 7" id="KW-1133">Transmembrane helix</keyword>